<feature type="region of interest" description="Disordered" evidence="1">
    <location>
        <begin position="1"/>
        <end position="23"/>
    </location>
</feature>
<protein>
    <submittedName>
        <fullName evidence="2">Uncharacterized protein</fullName>
    </submittedName>
</protein>
<name>A0AAW2N8X8_9LAMI</name>
<dbReference type="EMBL" id="JACGWK010000008">
    <property type="protein sequence ID" value="KAL0339342.1"/>
    <property type="molecule type" value="Genomic_DNA"/>
</dbReference>
<evidence type="ECO:0000256" key="1">
    <source>
        <dbReference type="SAM" id="MobiDB-lite"/>
    </source>
</evidence>
<evidence type="ECO:0000313" key="2">
    <source>
        <dbReference type="EMBL" id="KAL0339342.1"/>
    </source>
</evidence>
<dbReference type="AlphaFoldDB" id="A0AAW2N8X8"/>
<reference evidence="2" key="1">
    <citation type="submission" date="2020-06" db="EMBL/GenBank/DDBJ databases">
        <authorList>
            <person name="Li T."/>
            <person name="Hu X."/>
            <person name="Zhang T."/>
            <person name="Song X."/>
            <person name="Zhang H."/>
            <person name="Dai N."/>
            <person name="Sheng W."/>
            <person name="Hou X."/>
            <person name="Wei L."/>
        </authorList>
    </citation>
    <scope>NUCLEOTIDE SEQUENCE</scope>
    <source>
        <strain evidence="2">G01</strain>
        <tissue evidence="2">Leaf</tissue>
    </source>
</reference>
<sequence>MEDVQASKKESQGEKMNEMKEETLAKKQKHFWDKKSSFLEGACCIHLLNVPITQPHMAVEGKGLLARPKSAGMAPIGPSLINYVAFITTMTIPWRVSTLKERKLMTQLEWVIAFIRGHIKSKSLTRPRR</sequence>
<comment type="caution">
    <text evidence="2">The sequence shown here is derived from an EMBL/GenBank/DDBJ whole genome shotgun (WGS) entry which is preliminary data.</text>
</comment>
<proteinExistence type="predicted"/>
<gene>
    <name evidence="2" type="ORF">Sangu_1456300</name>
</gene>
<accession>A0AAW2N8X8</accession>
<organism evidence="2">
    <name type="scientific">Sesamum angustifolium</name>
    <dbReference type="NCBI Taxonomy" id="2727405"/>
    <lineage>
        <taxon>Eukaryota</taxon>
        <taxon>Viridiplantae</taxon>
        <taxon>Streptophyta</taxon>
        <taxon>Embryophyta</taxon>
        <taxon>Tracheophyta</taxon>
        <taxon>Spermatophyta</taxon>
        <taxon>Magnoliopsida</taxon>
        <taxon>eudicotyledons</taxon>
        <taxon>Gunneridae</taxon>
        <taxon>Pentapetalae</taxon>
        <taxon>asterids</taxon>
        <taxon>lamiids</taxon>
        <taxon>Lamiales</taxon>
        <taxon>Pedaliaceae</taxon>
        <taxon>Sesamum</taxon>
    </lineage>
</organism>
<reference evidence="2" key="2">
    <citation type="journal article" date="2024" name="Plant">
        <title>Genomic evolution and insights into agronomic trait innovations of Sesamum species.</title>
        <authorList>
            <person name="Miao H."/>
            <person name="Wang L."/>
            <person name="Qu L."/>
            <person name="Liu H."/>
            <person name="Sun Y."/>
            <person name="Le M."/>
            <person name="Wang Q."/>
            <person name="Wei S."/>
            <person name="Zheng Y."/>
            <person name="Lin W."/>
            <person name="Duan Y."/>
            <person name="Cao H."/>
            <person name="Xiong S."/>
            <person name="Wang X."/>
            <person name="Wei L."/>
            <person name="Li C."/>
            <person name="Ma Q."/>
            <person name="Ju M."/>
            <person name="Zhao R."/>
            <person name="Li G."/>
            <person name="Mu C."/>
            <person name="Tian Q."/>
            <person name="Mei H."/>
            <person name="Zhang T."/>
            <person name="Gao T."/>
            <person name="Zhang H."/>
        </authorList>
    </citation>
    <scope>NUCLEOTIDE SEQUENCE</scope>
    <source>
        <strain evidence="2">G01</strain>
    </source>
</reference>